<sequence length="195" mass="22010">MQPWVYIVLLGVFAIAYALKLPARSREGTAEKRSLKETEAALELYVADIERENEEMIRLVSGIKQQSLENQSALQEQLNELRAQLTEQQQKSTHIEARVAAGETGMLQLAFSHKKDNAENKHEPVNEKLPTPQSVKPEVQPEVLPEPINSIKMRYPKLFELDEQGKSIDAIAKLTGLQRGEVQLILQLAKQEEST</sequence>
<evidence type="ECO:0000313" key="4">
    <source>
        <dbReference type="Proteomes" id="UP000029734"/>
    </source>
</evidence>
<dbReference type="OrthoDB" id="1682562at2"/>
<dbReference type="eggNOG" id="ENOG5033G57">
    <property type="taxonomic scope" value="Bacteria"/>
</dbReference>
<gene>
    <name evidence="3" type="ORF">PWYN_23125</name>
</gene>
<keyword evidence="1" id="KW-0175">Coiled coil</keyword>
<organism evidence="3 4">
    <name type="scientific">Paenibacillus wynnii</name>
    <dbReference type="NCBI Taxonomy" id="268407"/>
    <lineage>
        <taxon>Bacteria</taxon>
        <taxon>Bacillati</taxon>
        <taxon>Bacillota</taxon>
        <taxon>Bacilli</taxon>
        <taxon>Bacillales</taxon>
        <taxon>Paenibacillaceae</taxon>
        <taxon>Paenibacillus</taxon>
    </lineage>
</organism>
<feature type="compositionally biased region" description="Basic and acidic residues" evidence="2">
    <location>
        <begin position="115"/>
        <end position="126"/>
    </location>
</feature>
<feature type="region of interest" description="Disordered" evidence="2">
    <location>
        <begin position="115"/>
        <end position="139"/>
    </location>
</feature>
<proteinExistence type="predicted"/>
<accession>A0A098M4M1</accession>
<dbReference type="EMBL" id="JQCR01000003">
    <property type="protein sequence ID" value="KGE17499.1"/>
    <property type="molecule type" value="Genomic_DNA"/>
</dbReference>
<reference evidence="3 4" key="1">
    <citation type="submission" date="2014-08" db="EMBL/GenBank/DDBJ databases">
        <authorList>
            <person name="den Bakker H.C."/>
        </authorList>
    </citation>
    <scope>NUCLEOTIDE SEQUENCE [LARGE SCALE GENOMIC DNA]</scope>
    <source>
        <strain evidence="3 4">DSM 18334</strain>
    </source>
</reference>
<dbReference type="STRING" id="268407.PWYN_23125"/>
<evidence type="ECO:0000313" key="3">
    <source>
        <dbReference type="EMBL" id="KGE17499.1"/>
    </source>
</evidence>
<comment type="caution">
    <text evidence="3">The sequence shown here is derived from an EMBL/GenBank/DDBJ whole genome shotgun (WGS) entry which is preliminary data.</text>
</comment>
<feature type="coiled-coil region" evidence="1">
    <location>
        <begin position="35"/>
        <end position="98"/>
    </location>
</feature>
<evidence type="ECO:0000256" key="1">
    <source>
        <dbReference type="SAM" id="Coils"/>
    </source>
</evidence>
<dbReference type="Proteomes" id="UP000029734">
    <property type="component" value="Unassembled WGS sequence"/>
</dbReference>
<protein>
    <submittedName>
        <fullName evidence="3">Uncharacterized protein</fullName>
    </submittedName>
</protein>
<name>A0A098M4M1_9BACL</name>
<evidence type="ECO:0000256" key="2">
    <source>
        <dbReference type="SAM" id="MobiDB-lite"/>
    </source>
</evidence>
<dbReference type="AlphaFoldDB" id="A0A098M4M1"/>
<keyword evidence="4" id="KW-1185">Reference proteome</keyword>
<reference evidence="3 4" key="2">
    <citation type="submission" date="2014-10" db="EMBL/GenBank/DDBJ databases">
        <title>Comparative genomics of the Paenibacillus odorifer group.</title>
        <authorList>
            <person name="Tsai Y.-C."/>
            <person name="Martin N."/>
            <person name="Korlach J."/>
            <person name="Wiedmann M."/>
        </authorList>
    </citation>
    <scope>NUCLEOTIDE SEQUENCE [LARGE SCALE GENOMIC DNA]</scope>
    <source>
        <strain evidence="3 4">DSM 18334</strain>
    </source>
</reference>
<dbReference type="RefSeq" id="WP_036656432.1">
    <property type="nucleotide sequence ID" value="NZ_JQCR01000003.1"/>
</dbReference>